<protein>
    <recommendedName>
        <fullName evidence="1">MoxR-vWA-beta-propeller ternary system domain-containing protein</fullName>
    </recommendedName>
</protein>
<dbReference type="Pfam" id="PF19920">
    <property type="entry name" value="bpX4"/>
    <property type="match status" value="1"/>
</dbReference>
<dbReference type="AlphaFoldDB" id="A0A4Z0MIH2"/>
<reference evidence="2 3" key="1">
    <citation type="submission" date="2019-04" db="EMBL/GenBank/DDBJ databases">
        <authorList>
            <person name="Feng G."/>
            <person name="Zhang J."/>
            <person name="Zhu H."/>
        </authorList>
    </citation>
    <scope>NUCLEOTIDE SEQUENCE [LARGE SCALE GENOMIC DNA]</scope>
    <source>
        <strain evidence="2 3">JCM 19491</strain>
    </source>
</reference>
<keyword evidence="3" id="KW-1185">Reference proteome</keyword>
<dbReference type="OrthoDB" id="886582at2"/>
<comment type="caution">
    <text evidence="2">The sequence shown here is derived from an EMBL/GenBank/DDBJ whole genome shotgun (WGS) entry which is preliminary data.</text>
</comment>
<name>A0A4Z0MIH2_9BACT</name>
<gene>
    <name evidence="2" type="ORF">EU557_15070</name>
</gene>
<evidence type="ECO:0000259" key="1">
    <source>
        <dbReference type="Pfam" id="PF19920"/>
    </source>
</evidence>
<organism evidence="2 3">
    <name type="scientific">Hymenobacter wooponensis</name>
    <dbReference type="NCBI Taxonomy" id="1525360"/>
    <lineage>
        <taxon>Bacteria</taxon>
        <taxon>Pseudomonadati</taxon>
        <taxon>Bacteroidota</taxon>
        <taxon>Cytophagia</taxon>
        <taxon>Cytophagales</taxon>
        <taxon>Hymenobacteraceae</taxon>
        <taxon>Hymenobacter</taxon>
    </lineage>
</organism>
<dbReference type="EMBL" id="SRKZ01000004">
    <property type="protein sequence ID" value="TGD79543.1"/>
    <property type="molecule type" value="Genomic_DNA"/>
</dbReference>
<evidence type="ECO:0000313" key="3">
    <source>
        <dbReference type="Proteomes" id="UP000298284"/>
    </source>
</evidence>
<sequence length="210" mass="23114">MTLVEFLQDLFSTGQLNVAGRLTPFADDDLQQAAAILLRIYTEDRLHLPNAAPAFSAEAALWSAQLLYHSVQLTLLRDLDETVVHTYLTDFRGPVSPAIIYSADLTLRYLPDLLQLAKGLAPADILVVRLQQLGQQWPFSFVGVELEGPLALASLLAHPALRAGYTDRVIRTGDLSRARQPEVTILVQEALGHYAAELWPEFSQATAPSI</sequence>
<dbReference type="InterPro" id="IPR045549">
    <property type="entry name" value="bpX4"/>
</dbReference>
<evidence type="ECO:0000313" key="2">
    <source>
        <dbReference type="EMBL" id="TGD79543.1"/>
    </source>
</evidence>
<feature type="domain" description="MoxR-vWA-beta-propeller ternary system" evidence="1">
    <location>
        <begin position="3"/>
        <end position="202"/>
    </location>
</feature>
<proteinExistence type="predicted"/>
<accession>A0A4Z0MIH2</accession>
<dbReference type="Proteomes" id="UP000298284">
    <property type="component" value="Unassembled WGS sequence"/>
</dbReference>
<dbReference type="RefSeq" id="WP_135531290.1">
    <property type="nucleotide sequence ID" value="NZ_SRKZ01000004.1"/>
</dbReference>